<accession>A0A838BW03</accession>
<comment type="caution">
    <text evidence="2">The sequence shown here is derived from an EMBL/GenBank/DDBJ whole genome shotgun (WGS) entry which is preliminary data.</text>
</comment>
<sequence length="76" mass="8574">MPRYYLHIHNGHDLELDPEGEDFPDLGAAQLEAKRVIGEVWLDWSEARIGMAIEIVDETGQTVLRVPFADAIGRTQ</sequence>
<evidence type="ECO:0000313" key="3">
    <source>
        <dbReference type="Proteomes" id="UP000572984"/>
    </source>
</evidence>
<feature type="domain" description="DUF6894" evidence="1">
    <location>
        <begin position="3"/>
        <end position="69"/>
    </location>
</feature>
<organism evidence="2 3">
    <name type="scientific">Microvirga mediterraneensis</name>
    <dbReference type="NCBI Taxonomy" id="2754695"/>
    <lineage>
        <taxon>Bacteria</taxon>
        <taxon>Pseudomonadati</taxon>
        <taxon>Pseudomonadota</taxon>
        <taxon>Alphaproteobacteria</taxon>
        <taxon>Hyphomicrobiales</taxon>
        <taxon>Methylobacteriaceae</taxon>
        <taxon>Microvirga</taxon>
    </lineage>
</organism>
<proteinExistence type="predicted"/>
<dbReference type="AlphaFoldDB" id="A0A838BW03"/>
<keyword evidence="3" id="KW-1185">Reference proteome</keyword>
<dbReference type="InterPro" id="IPR054189">
    <property type="entry name" value="DUF6894"/>
</dbReference>
<gene>
    <name evidence="2" type="ORF">H0S73_23420</name>
</gene>
<dbReference type="Proteomes" id="UP000572984">
    <property type="component" value="Unassembled WGS sequence"/>
</dbReference>
<protein>
    <recommendedName>
        <fullName evidence="1">DUF6894 domain-containing protein</fullName>
    </recommendedName>
</protein>
<evidence type="ECO:0000259" key="1">
    <source>
        <dbReference type="Pfam" id="PF21834"/>
    </source>
</evidence>
<dbReference type="Pfam" id="PF21834">
    <property type="entry name" value="DUF6894"/>
    <property type="match status" value="1"/>
</dbReference>
<reference evidence="2 3" key="1">
    <citation type="submission" date="2020-07" db="EMBL/GenBank/DDBJ databases">
        <title>Draft genome and description of Microvirga mediterraneensis Marseille-Q2068 sp. nov.</title>
        <authorList>
            <person name="Boxberger M."/>
        </authorList>
    </citation>
    <scope>NUCLEOTIDE SEQUENCE [LARGE SCALE GENOMIC DNA]</scope>
    <source>
        <strain evidence="2 3">Marseille-Q2068</strain>
    </source>
</reference>
<evidence type="ECO:0000313" key="2">
    <source>
        <dbReference type="EMBL" id="MBA1159045.1"/>
    </source>
</evidence>
<dbReference type="EMBL" id="JACDXJ010000002">
    <property type="protein sequence ID" value="MBA1159045.1"/>
    <property type="molecule type" value="Genomic_DNA"/>
</dbReference>
<dbReference type="RefSeq" id="WP_181054624.1">
    <property type="nucleotide sequence ID" value="NZ_JACDXJ010000002.1"/>
</dbReference>
<name>A0A838BW03_9HYPH</name>